<evidence type="ECO:0000256" key="1">
    <source>
        <dbReference type="ARBA" id="ARBA00009024"/>
    </source>
</evidence>
<evidence type="ECO:0000313" key="2">
    <source>
        <dbReference type="EMBL" id="KAJ8044689.1"/>
    </source>
</evidence>
<evidence type="ECO:0000313" key="3">
    <source>
        <dbReference type="Proteomes" id="UP001152320"/>
    </source>
</evidence>
<accession>A0A9Q1CHP4</accession>
<name>A0A9Q1CHP4_HOLLE</name>
<comment type="caution">
    <text evidence="2">The sequence shown here is derived from an EMBL/GenBank/DDBJ whole genome shotgun (WGS) entry which is preliminary data.</text>
</comment>
<keyword evidence="3" id="KW-1185">Reference proteome</keyword>
<comment type="similarity">
    <text evidence="1">Belongs to the cornifelin family.</text>
</comment>
<proteinExistence type="inferred from homology"/>
<dbReference type="EMBL" id="JAIZAY010000003">
    <property type="protein sequence ID" value="KAJ8044689.1"/>
    <property type="molecule type" value="Genomic_DNA"/>
</dbReference>
<protein>
    <submittedName>
        <fullName evidence="2">Cornifelin-like B</fullName>
    </submittedName>
</protein>
<dbReference type="NCBIfam" id="TIGR01571">
    <property type="entry name" value="A_thal_Cys_rich"/>
    <property type="match status" value="1"/>
</dbReference>
<dbReference type="Proteomes" id="UP001152320">
    <property type="component" value="Chromosome 3"/>
</dbReference>
<dbReference type="AlphaFoldDB" id="A0A9Q1CHP4"/>
<reference evidence="2" key="1">
    <citation type="submission" date="2021-10" db="EMBL/GenBank/DDBJ databases">
        <title>Tropical sea cucumber genome reveals ecological adaptation and Cuvierian tubules defense mechanism.</title>
        <authorList>
            <person name="Chen T."/>
        </authorList>
    </citation>
    <scope>NUCLEOTIDE SEQUENCE</scope>
    <source>
        <strain evidence="2">Nanhai2018</strain>
        <tissue evidence="2">Muscle</tissue>
    </source>
</reference>
<dbReference type="OrthoDB" id="1045822at2759"/>
<organism evidence="2 3">
    <name type="scientific">Holothuria leucospilota</name>
    <name type="common">Black long sea cucumber</name>
    <name type="synonym">Mertensiothuria leucospilota</name>
    <dbReference type="NCBI Taxonomy" id="206669"/>
    <lineage>
        <taxon>Eukaryota</taxon>
        <taxon>Metazoa</taxon>
        <taxon>Echinodermata</taxon>
        <taxon>Eleutherozoa</taxon>
        <taxon>Echinozoa</taxon>
        <taxon>Holothuroidea</taxon>
        <taxon>Aspidochirotacea</taxon>
        <taxon>Aspidochirotida</taxon>
        <taxon>Holothuriidae</taxon>
        <taxon>Holothuria</taxon>
    </lineage>
</organism>
<dbReference type="InterPro" id="IPR006461">
    <property type="entry name" value="PLAC_motif_containing"/>
</dbReference>
<dbReference type="PANTHER" id="PTHR15907">
    <property type="entry name" value="DUF614 FAMILY PROTEIN-RELATED"/>
    <property type="match status" value="1"/>
</dbReference>
<gene>
    <name evidence="2" type="ORF">HOLleu_07487</name>
</gene>
<dbReference type="Pfam" id="PF04749">
    <property type="entry name" value="PLAC8"/>
    <property type="match status" value="1"/>
</dbReference>
<sequence length="121" mass="13109">MAHTTTTVITNQPGAGGTVIMKTSEREWSSGTFACFDDIGSCLAAFCCEPFFECYVANHAGEFCCLPMCVPGASIAVRTKLRTQYGIRGSICNDCLIYAFCTPCVLAQMKREIDNVNQGRA</sequence>